<feature type="transmembrane region" description="Helical" evidence="19">
    <location>
        <begin position="152"/>
        <end position="174"/>
    </location>
</feature>
<evidence type="ECO:0000313" key="21">
    <source>
        <dbReference type="Proteomes" id="UP000031327"/>
    </source>
</evidence>
<evidence type="ECO:0000256" key="8">
    <source>
        <dbReference type="ARBA" id="ARBA00022475"/>
    </source>
</evidence>
<evidence type="ECO:0000256" key="15">
    <source>
        <dbReference type="ARBA" id="ARBA00023136"/>
    </source>
</evidence>
<feature type="transmembrane region" description="Helical" evidence="19">
    <location>
        <begin position="12"/>
        <end position="41"/>
    </location>
</feature>
<keyword evidence="14" id="KW-0443">Lipid metabolism</keyword>
<dbReference type="Pfam" id="PF01148">
    <property type="entry name" value="CTP_transf_1"/>
    <property type="match status" value="1"/>
</dbReference>
<keyword evidence="8" id="KW-1003">Cell membrane</keyword>
<keyword evidence="10 18" id="KW-0808">Transferase</keyword>
<evidence type="ECO:0000256" key="2">
    <source>
        <dbReference type="ARBA" id="ARBA00004651"/>
    </source>
</evidence>
<feature type="transmembrane region" description="Helical" evidence="19">
    <location>
        <begin position="119"/>
        <end position="140"/>
    </location>
</feature>
<evidence type="ECO:0000256" key="16">
    <source>
        <dbReference type="ARBA" id="ARBA00023209"/>
    </source>
</evidence>
<evidence type="ECO:0000256" key="11">
    <source>
        <dbReference type="ARBA" id="ARBA00022692"/>
    </source>
</evidence>
<keyword evidence="9" id="KW-0444">Lipid biosynthesis</keyword>
<comment type="caution">
    <text evidence="20">The sequence shown here is derived from an EMBL/GenBank/DDBJ whole genome shotgun (WGS) entry which is preliminary data.</text>
</comment>
<keyword evidence="16" id="KW-0594">Phospholipid biosynthesis</keyword>
<dbReference type="PANTHER" id="PTHR46382">
    <property type="entry name" value="PHOSPHATIDATE CYTIDYLYLTRANSFERASE"/>
    <property type="match status" value="1"/>
</dbReference>
<comment type="similarity">
    <text evidence="5 18">Belongs to the CDS family.</text>
</comment>
<gene>
    <name evidence="20" type="ORF">JF50_10780</name>
</gene>
<evidence type="ECO:0000256" key="5">
    <source>
        <dbReference type="ARBA" id="ARBA00010185"/>
    </source>
</evidence>
<evidence type="ECO:0000256" key="9">
    <source>
        <dbReference type="ARBA" id="ARBA00022516"/>
    </source>
</evidence>
<dbReference type="EMBL" id="JWIC01000005">
    <property type="protein sequence ID" value="KID57644.1"/>
    <property type="molecule type" value="Genomic_DNA"/>
</dbReference>
<feature type="transmembrane region" description="Helical" evidence="19">
    <location>
        <begin position="221"/>
        <end position="241"/>
    </location>
</feature>
<keyword evidence="12 18" id="KW-0548">Nucleotidyltransferase</keyword>
<comment type="subcellular location">
    <subcellularLocation>
        <location evidence="2">Cell membrane</location>
        <topology evidence="2">Multi-pass membrane protein</topology>
    </subcellularLocation>
</comment>
<comment type="pathway">
    <text evidence="3 18">Phospholipid metabolism; CDP-diacylglycerol biosynthesis; CDP-diacylglycerol from sn-glycerol 3-phosphate: step 3/3.</text>
</comment>
<proteinExistence type="inferred from homology"/>
<evidence type="ECO:0000256" key="12">
    <source>
        <dbReference type="ARBA" id="ARBA00022695"/>
    </source>
</evidence>
<evidence type="ECO:0000256" key="10">
    <source>
        <dbReference type="ARBA" id="ARBA00022679"/>
    </source>
</evidence>
<evidence type="ECO:0000256" key="17">
    <source>
        <dbReference type="ARBA" id="ARBA00023264"/>
    </source>
</evidence>
<keyword evidence="17" id="KW-1208">Phospholipid metabolism</keyword>
<protein>
    <recommendedName>
        <fullName evidence="7 18">Phosphatidate cytidylyltransferase</fullName>
        <ecNumber evidence="6 18">2.7.7.41</ecNumber>
    </recommendedName>
</protein>
<dbReference type="GO" id="GO:0005886">
    <property type="term" value="C:plasma membrane"/>
    <property type="evidence" value="ECO:0007669"/>
    <property type="project" value="UniProtKB-SubCell"/>
</dbReference>
<name>A0A0C1MKS8_9GAMM</name>
<dbReference type="GO" id="GO:0016024">
    <property type="term" value="P:CDP-diacylglycerol biosynthetic process"/>
    <property type="evidence" value="ECO:0007669"/>
    <property type="project" value="UniProtKB-UniPathway"/>
</dbReference>
<keyword evidence="11 18" id="KW-0812">Transmembrane</keyword>
<evidence type="ECO:0000256" key="18">
    <source>
        <dbReference type="RuleBase" id="RU003938"/>
    </source>
</evidence>
<dbReference type="EC" id="2.7.7.41" evidence="6 18"/>
<keyword evidence="13 19" id="KW-1133">Transmembrane helix</keyword>
<evidence type="ECO:0000256" key="14">
    <source>
        <dbReference type="ARBA" id="ARBA00023098"/>
    </source>
</evidence>
<dbReference type="PROSITE" id="PS01315">
    <property type="entry name" value="CDS"/>
    <property type="match status" value="1"/>
</dbReference>
<evidence type="ECO:0000256" key="3">
    <source>
        <dbReference type="ARBA" id="ARBA00005119"/>
    </source>
</evidence>
<dbReference type="PANTHER" id="PTHR46382:SF1">
    <property type="entry name" value="PHOSPHATIDATE CYTIDYLYLTRANSFERASE"/>
    <property type="match status" value="1"/>
</dbReference>
<reference evidence="20 21" key="1">
    <citation type="submission" date="2014-12" db="EMBL/GenBank/DDBJ databases">
        <title>Draft Genome Sequence of Pseudoalteromonas luteoviolacea HI1.</title>
        <authorList>
            <person name="Asahina A.Y."/>
            <person name="Hadfield M.G."/>
        </authorList>
    </citation>
    <scope>NUCLEOTIDE SEQUENCE [LARGE SCALE GENOMIC DNA]</scope>
    <source>
        <strain evidence="20 21">HI1</strain>
    </source>
</reference>
<dbReference type="InterPro" id="IPR000374">
    <property type="entry name" value="PC_trans"/>
</dbReference>
<dbReference type="RefSeq" id="WP_039609414.1">
    <property type="nucleotide sequence ID" value="NZ_JWIC01000005.1"/>
</dbReference>
<feature type="transmembrane region" description="Helical" evidence="19">
    <location>
        <begin position="53"/>
        <end position="73"/>
    </location>
</feature>
<dbReference type="AlphaFoldDB" id="A0A0C1MKS8"/>
<accession>A0A0C1MKS8</accession>
<comment type="catalytic activity">
    <reaction evidence="1 18">
        <text>a 1,2-diacyl-sn-glycero-3-phosphate + CTP + H(+) = a CDP-1,2-diacyl-sn-glycerol + diphosphate</text>
        <dbReference type="Rhea" id="RHEA:16229"/>
        <dbReference type="ChEBI" id="CHEBI:15378"/>
        <dbReference type="ChEBI" id="CHEBI:33019"/>
        <dbReference type="ChEBI" id="CHEBI:37563"/>
        <dbReference type="ChEBI" id="CHEBI:58332"/>
        <dbReference type="ChEBI" id="CHEBI:58608"/>
        <dbReference type="EC" id="2.7.7.41"/>
    </reaction>
</comment>
<feature type="transmembrane region" description="Helical" evidence="19">
    <location>
        <begin position="195"/>
        <end position="215"/>
    </location>
</feature>
<evidence type="ECO:0000256" key="19">
    <source>
        <dbReference type="SAM" id="Phobius"/>
    </source>
</evidence>
<comment type="pathway">
    <text evidence="4">Lipid metabolism.</text>
</comment>
<evidence type="ECO:0000256" key="7">
    <source>
        <dbReference type="ARBA" id="ARBA00019373"/>
    </source>
</evidence>
<evidence type="ECO:0000256" key="13">
    <source>
        <dbReference type="ARBA" id="ARBA00022989"/>
    </source>
</evidence>
<dbReference type="UniPathway" id="UPA00557">
    <property type="reaction ID" value="UER00614"/>
</dbReference>
<feature type="transmembrane region" description="Helical" evidence="19">
    <location>
        <begin position="88"/>
        <end position="107"/>
    </location>
</feature>
<dbReference type="GO" id="GO:0004605">
    <property type="term" value="F:phosphatidate cytidylyltransferase activity"/>
    <property type="evidence" value="ECO:0007669"/>
    <property type="project" value="UniProtKB-EC"/>
</dbReference>
<evidence type="ECO:0000256" key="1">
    <source>
        <dbReference type="ARBA" id="ARBA00001698"/>
    </source>
</evidence>
<evidence type="ECO:0000313" key="20">
    <source>
        <dbReference type="EMBL" id="KID57644.1"/>
    </source>
</evidence>
<sequence>MLKQRIMTSAVLAPLALILVFYTPLNLFSVIAASIVLLGAWEWASLMGISKPLYRLAYVAVTGVFIATLHFHWPIESLWQSGKLVADANYVFTLAAAWWIVATLLVTRYPKMAKSWSQGIVMPAIAGFLTLIPLWLALNVLRSADYHASEQFGSILIMVVLGIVWSADIGAYFAGKNLGKRKLMPNVSPNKTIEGLIGGLITAVVFVLIFCYCSDVEHKHWLMYGLLTVVIALFSAIGDLLESMFKREAGLKDSGSCLPGHGGILDRIDSLTAAAPMFALFYAWTVTL</sequence>
<evidence type="ECO:0000256" key="4">
    <source>
        <dbReference type="ARBA" id="ARBA00005189"/>
    </source>
</evidence>
<keyword evidence="15 19" id="KW-0472">Membrane</keyword>
<dbReference type="OrthoDB" id="9799199at2"/>
<organism evidence="20 21">
    <name type="scientific">Pseudoalteromonas luteoviolacea</name>
    <dbReference type="NCBI Taxonomy" id="43657"/>
    <lineage>
        <taxon>Bacteria</taxon>
        <taxon>Pseudomonadati</taxon>
        <taxon>Pseudomonadota</taxon>
        <taxon>Gammaproteobacteria</taxon>
        <taxon>Alteromonadales</taxon>
        <taxon>Pseudoalteromonadaceae</taxon>
        <taxon>Pseudoalteromonas</taxon>
    </lineage>
</organism>
<dbReference type="Proteomes" id="UP000031327">
    <property type="component" value="Unassembled WGS sequence"/>
</dbReference>
<evidence type="ECO:0000256" key="6">
    <source>
        <dbReference type="ARBA" id="ARBA00012487"/>
    </source>
</evidence>